<sequence length="228" mass="25763">MFQLMHQLSSVSKKFRCLPDTSFSERVSVPDLHLVYTDKNLGSTVVPILAVQVGFTEPAESLQESMTRILENPDTPHVKVGITVDIKEVPWYENPLRKAENACVAIEKGSLYQPGSDFEEKPGEEGGSLWRFGMHWVGNLTASARVWKKDPKSGKAVAGEPIRFYGTNAEENPKLELNLSEFVPSDDEMYKRPFVFECTLWREGLIFARQILARERYAAAVKALKNQK</sequence>
<proteinExistence type="predicted"/>
<name>A0AAF0IHB8_9EURO</name>
<evidence type="ECO:0000313" key="1">
    <source>
        <dbReference type="EMBL" id="WEW56471.1"/>
    </source>
</evidence>
<dbReference type="EMBL" id="CP120627">
    <property type="protein sequence ID" value="WEW56471.1"/>
    <property type="molecule type" value="Genomic_DNA"/>
</dbReference>
<accession>A0AAF0IHB8</accession>
<organism evidence="1 2">
    <name type="scientific">Emydomyces testavorans</name>
    <dbReference type="NCBI Taxonomy" id="2070801"/>
    <lineage>
        <taxon>Eukaryota</taxon>
        <taxon>Fungi</taxon>
        <taxon>Dikarya</taxon>
        <taxon>Ascomycota</taxon>
        <taxon>Pezizomycotina</taxon>
        <taxon>Eurotiomycetes</taxon>
        <taxon>Eurotiomycetidae</taxon>
        <taxon>Onygenales</taxon>
        <taxon>Nannizziopsiaceae</taxon>
        <taxon>Emydomyces</taxon>
    </lineage>
</organism>
<evidence type="ECO:0000313" key="2">
    <source>
        <dbReference type="Proteomes" id="UP001219355"/>
    </source>
</evidence>
<protein>
    <submittedName>
        <fullName evidence="1">Uncharacterized protein</fullName>
    </submittedName>
</protein>
<dbReference type="AlphaFoldDB" id="A0AAF0IHB8"/>
<reference evidence="1" key="1">
    <citation type="submission" date="2023-03" db="EMBL/GenBank/DDBJ databases">
        <title>Emydomyces testavorans Genome Sequence.</title>
        <authorList>
            <person name="Hoyer L."/>
        </authorList>
    </citation>
    <scope>NUCLEOTIDE SEQUENCE</scope>
    <source>
        <strain evidence="1">16-2883</strain>
    </source>
</reference>
<dbReference type="Proteomes" id="UP001219355">
    <property type="component" value="Chromosome 1"/>
</dbReference>
<gene>
    <name evidence="1" type="ORF">PRK78_001915</name>
</gene>
<keyword evidence="2" id="KW-1185">Reference proteome</keyword>